<evidence type="ECO:0000256" key="2">
    <source>
        <dbReference type="ARBA" id="ARBA00022679"/>
    </source>
</evidence>
<dbReference type="EMBL" id="JABMIG020000252">
    <property type="protein sequence ID" value="KAL3783753.1"/>
    <property type="molecule type" value="Genomic_DNA"/>
</dbReference>
<comment type="caution">
    <text evidence="5">The sequence shown here is derived from an EMBL/GenBank/DDBJ whole genome shotgun (WGS) entry which is preliminary data.</text>
</comment>
<keyword evidence="6" id="KW-1185">Reference proteome</keyword>
<dbReference type="Pfam" id="PF08241">
    <property type="entry name" value="Methyltransf_11"/>
    <property type="match status" value="1"/>
</dbReference>
<reference evidence="5 6" key="1">
    <citation type="journal article" date="2020" name="G3 (Bethesda)">
        <title>Improved Reference Genome for Cyclotella cryptica CCMP332, a Model for Cell Wall Morphogenesis, Salinity Adaptation, and Lipid Production in Diatoms (Bacillariophyta).</title>
        <authorList>
            <person name="Roberts W.R."/>
            <person name="Downey K.M."/>
            <person name="Ruck E.C."/>
            <person name="Traller J.C."/>
            <person name="Alverson A.J."/>
        </authorList>
    </citation>
    <scope>NUCLEOTIDE SEQUENCE [LARGE SCALE GENOMIC DNA]</scope>
    <source>
        <strain evidence="5 6">CCMP332</strain>
    </source>
</reference>
<gene>
    <name evidence="5" type="ORF">HJC23_004872</name>
</gene>
<accession>A0ABD3P8I6</accession>
<protein>
    <recommendedName>
        <fullName evidence="4">Methyltransferase type 11 domain-containing protein</fullName>
    </recommendedName>
</protein>
<evidence type="ECO:0000256" key="3">
    <source>
        <dbReference type="SAM" id="MobiDB-lite"/>
    </source>
</evidence>
<dbReference type="Gene3D" id="3.40.50.150">
    <property type="entry name" value="Vaccinia Virus protein VP39"/>
    <property type="match status" value="1"/>
</dbReference>
<organism evidence="5 6">
    <name type="scientific">Cyclotella cryptica</name>
    <dbReference type="NCBI Taxonomy" id="29204"/>
    <lineage>
        <taxon>Eukaryota</taxon>
        <taxon>Sar</taxon>
        <taxon>Stramenopiles</taxon>
        <taxon>Ochrophyta</taxon>
        <taxon>Bacillariophyta</taxon>
        <taxon>Coscinodiscophyceae</taxon>
        <taxon>Thalassiosirophycidae</taxon>
        <taxon>Stephanodiscales</taxon>
        <taxon>Stephanodiscaceae</taxon>
        <taxon>Cyclotella</taxon>
    </lineage>
</organism>
<dbReference type="PANTHER" id="PTHR13090:SF1">
    <property type="entry name" value="ARGININE-HYDROXYLASE NDUFAF5, MITOCHONDRIAL"/>
    <property type="match status" value="1"/>
</dbReference>
<evidence type="ECO:0000313" key="6">
    <source>
        <dbReference type="Proteomes" id="UP001516023"/>
    </source>
</evidence>
<feature type="domain" description="Methyltransferase type 11" evidence="4">
    <location>
        <begin position="129"/>
        <end position="226"/>
    </location>
</feature>
<dbReference type="PANTHER" id="PTHR13090">
    <property type="entry name" value="ARGININE-HYDROXYLASE NDUFAF5, MITOCHONDRIAL"/>
    <property type="match status" value="1"/>
</dbReference>
<evidence type="ECO:0000256" key="1">
    <source>
        <dbReference type="ARBA" id="ARBA00022603"/>
    </source>
</evidence>
<dbReference type="InterPro" id="IPR050602">
    <property type="entry name" value="Malonyl-ACP_OMT"/>
</dbReference>
<dbReference type="GO" id="GO:0008168">
    <property type="term" value="F:methyltransferase activity"/>
    <property type="evidence" value="ECO:0007669"/>
    <property type="project" value="UniProtKB-KW"/>
</dbReference>
<evidence type="ECO:0000259" key="4">
    <source>
        <dbReference type="Pfam" id="PF08241"/>
    </source>
</evidence>
<keyword evidence="1" id="KW-0489">Methyltransferase</keyword>
<dbReference type="AlphaFoldDB" id="A0ABD3P8I6"/>
<feature type="region of interest" description="Disordered" evidence="3">
    <location>
        <begin position="354"/>
        <end position="382"/>
    </location>
</feature>
<evidence type="ECO:0000313" key="5">
    <source>
        <dbReference type="EMBL" id="KAL3783753.1"/>
    </source>
</evidence>
<keyword evidence="2" id="KW-0808">Transferase</keyword>
<feature type="region of interest" description="Disordered" evidence="3">
    <location>
        <begin position="66"/>
        <end position="88"/>
    </location>
</feature>
<dbReference type="Proteomes" id="UP001516023">
    <property type="component" value="Unassembled WGS sequence"/>
</dbReference>
<sequence>MATSASPTLSRFLAPRISCAISSSAPSRCRYRRPFWQRCLSSQSNNETAPFDRSIKLKQRTRSANAAKSYYDHHHHHHTQHNSPHPPTIPYDYFHRERRGDFVWRAICDGAAVDDELELDSEDHHAGGGIVENNYGRGGVRKLVQLDSCREMLHRDVGYDCDGDNASNAVCETYKLVADEERYPWSFPDGTFDLVISSMTFHWVNDLPKLLMEIKRVLKPDGCLLFALPGGNTLPELRSSLVLSELERTGGVSTHLGPYIDVSNVGGLLTGTGFQLPTVDVDEISIGYPNMMVLMEHLNRMGEGNACKARRERVGLGTFLGAACVYRELYPDEEGEGVVASAQVIYGIAWKEHESQQKPLQRGSATKSMTEIAVTKTRGSED</sequence>
<dbReference type="CDD" id="cd02440">
    <property type="entry name" value="AdoMet_MTases"/>
    <property type="match status" value="1"/>
</dbReference>
<name>A0ABD3P8I6_9STRA</name>
<dbReference type="InterPro" id="IPR013216">
    <property type="entry name" value="Methyltransf_11"/>
</dbReference>
<dbReference type="InterPro" id="IPR029063">
    <property type="entry name" value="SAM-dependent_MTases_sf"/>
</dbReference>
<proteinExistence type="predicted"/>
<dbReference type="SUPFAM" id="SSF53335">
    <property type="entry name" value="S-adenosyl-L-methionine-dependent methyltransferases"/>
    <property type="match status" value="1"/>
</dbReference>
<feature type="compositionally biased region" description="Polar residues" evidence="3">
    <location>
        <begin position="357"/>
        <end position="369"/>
    </location>
</feature>
<dbReference type="GO" id="GO:0032259">
    <property type="term" value="P:methylation"/>
    <property type="evidence" value="ECO:0007669"/>
    <property type="project" value="UniProtKB-KW"/>
</dbReference>